<protein>
    <recommendedName>
        <fullName evidence="3">histidine kinase</fullName>
        <ecNumber evidence="3">2.7.13.3</ecNumber>
    </recommendedName>
</protein>
<feature type="transmembrane region" description="Helical" evidence="8">
    <location>
        <begin position="44"/>
        <end position="65"/>
    </location>
</feature>
<dbReference type="SUPFAM" id="SSF55874">
    <property type="entry name" value="ATPase domain of HSP90 chaperone/DNA topoisomerase II/histidine kinase"/>
    <property type="match status" value="1"/>
</dbReference>
<feature type="transmembrane region" description="Helical" evidence="8">
    <location>
        <begin position="77"/>
        <end position="99"/>
    </location>
</feature>
<evidence type="ECO:0000256" key="5">
    <source>
        <dbReference type="ARBA" id="ARBA00022679"/>
    </source>
</evidence>
<keyword evidence="8" id="KW-0472">Membrane</keyword>
<dbReference type="InterPro" id="IPR050351">
    <property type="entry name" value="BphY/WalK/GraS-like"/>
</dbReference>
<evidence type="ECO:0000256" key="2">
    <source>
        <dbReference type="ARBA" id="ARBA00004370"/>
    </source>
</evidence>
<keyword evidence="8" id="KW-0812">Transmembrane</keyword>
<dbReference type="CDD" id="cd00082">
    <property type="entry name" value="HisKA"/>
    <property type="match status" value="1"/>
</dbReference>
<evidence type="ECO:0000256" key="8">
    <source>
        <dbReference type="SAM" id="Phobius"/>
    </source>
</evidence>
<dbReference type="SUPFAM" id="SSF47384">
    <property type="entry name" value="Homodimeric domain of signal transducing histidine kinase"/>
    <property type="match status" value="1"/>
</dbReference>
<dbReference type="InterPro" id="IPR003661">
    <property type="entry name" value="HisK_dim/P_dom"/>
</dbReference>
<name>A0ABY7QTP4_9FIRM</name>
<dbReference type="Pfam" id="PF02518">
    <property type="entry name" value="HATPase_c"/>
    <property type="match status" value="1"/>
</dbReference>
<evidence type="ECO:0000256" key="4">
    <source>
        <dbReference type="ARBA" id="ARBA00022553"/>
    </source>
</evidence>
<gene>
    <name evidence="10" type="ORF">O6R05_00880</name>
</gene>
<dbReference type="Gene3D" id="3.30.565.10">
    <property type="entry name" value="Histidine kinase-like ATPase, C-terminal domain"/>
    <property type="match status" value="1"/>
</dbReference>
<dbReference type="EMBL" id="CP115667">
    <property type="protein sequence ID" value="WBW50147.1"/>
    <property type="molecule type" value="Genomic_DNA"/>
</dbReference>
<evidence type="ECO:0000313" key="10">
    <source>
        <dbReference type="EMBL" id="WBW50147.1"/>
    </source>
</evidence>
<dbReference type="PROSITE" id="PS50109">
    <property type="entry name" value="HIS_KIN"/>
    <property type="match status" value="1"/>
</dbReference>
<evidence type="ECO:0000256" key="7">
    <source>
        <dbReference type="ARBA" id="ARBA00023012"/>
    </source>
</evidence>
<keyword evidence="11" id="KW-1185">Reference proteome</keyword>
<evidence type="ECO:0000259" key="9">
    <source>
        <dbReference type="PROSITE" id="PS50109"/>
    </source>
</evidence>
<keyword evidence="6 10" id="KW-0418">Kinase</keyword>
<dbReference type="EC" id="2.7.13.3" evidence="3"/>
<accession>A0ABY7QTP4</accession>
<comment type="catalytic activity">
    <reaction evidence="1">
        <text>ATP + protein L-histidine = ADP + protein N-phospho-L-histidine.</text>
        <dbReference type="EC" id="2.7.13.3"/>
    </reaction>
</comment>
<keyword evidence="4" id="KW-0597">Phosphoprotein</keyword>
<evidence type="ECO:0000256" key="6">
    <source>
        <dbReference type="ARBA" id="ARBA00022777"/>
    </source>
</evidence>
<dbReference type="SMART" id="SM00388">
    <property type="entry name" value="HisKA"/>
    <property type="match status" value="1"/>
</dbReference>
<organism evidence="10 11">
    <name type="scientific">Peptoniphilus equinus</name>
    <dbReference type="NCBI Taxonomy" id="3016343"/>
    <lineage>
        <taxon>Bacteria</taxon>
        <taxon>Bacillati</taxon>
        <taxon>Bacillota</taxon>
        <taxon>Tissierellia</taxon>
        <taxon>Tissierellales</taxon>
        <taxon>Peptoniphilaceae</taxon>
        <taxon>Peptoniphilus</taxon>
    </lineage>
</organism>
<dbReference type="InterPro" id="IPR036097">
    <property type="entry name" value="HisK_dim/P_sf"/>
</dbReference>
<reference evidence="10 11" key="1">
    <citation type="submission" date="2023-01" db="EMBL/GenBank/DDBJ databases">
        <authorList>
            <person name="Lee S.H."/>
            <person name="Jung H.S."/>
            <person name="Yun J.U."/>
        </authorList>
    </citation>
    <scope>NUCLEOTIDE SEQUENCE [LARGE SCALE GENOMIC DNA]</scope>
    <source>
        <strain evidence="10 11">CBA3646</strain>
    </source>
</reference>
<dbReference type="Pfam" id="PF00512">
    <property type="entry name" value="HisKA"/>
    <property type="match status" value="1"/>
</dbReference>
<sequence>MKRRLKRVLSYIKHHRALEGLFLNLMIVFGTFLSIYGYRLATLIFVGIVLYKLVQGNLLESLFTAKLFMGQNDNRMYSVFGVVNIFMFTVVIFSDYHFFSAYLTLIAFRSVLKLQELYVQNFLLHSAVEELYEFQEDVAIDPLASEQTELTLRRLAGIRDEVQKSVVQSMETERLKTELITNISHDLKTPLTSIISYSDILSKKDVMDDEAKEYIAVLGRNSERLKALIVDLIYASKTGSGAIQVEKLFIDFNELVSQIYGDFDELFNERGLDFDFVYDNDDINLYTDPGIVSRIISNLISNCYKYATPHTTIHAKVTTFETHILFTLSNETSMAFDGNEDDLINELVKSEKSRNTEGSGLGLYITRNLADLLGGAFHIVFRGGRFEAKLTLPREE</sequence>
<proteinExistence type="predicted"/>
<dbReference type="PANTHER" id="PTHR45453">
    <property type="entry name" value="PHOSPHATE REGULON SENSOR PROTEIN PHOR"/>
    <property type="match status" value="1"/>
</dbReference>
<dbReference type="InterPro" id="IPR003594">
    <property type="entry name" value="HATPase_dom"/>
</dbReference>
<dbReference type="SMART" id="SM00387">
    <property type="entry name" value="HATPase_c"/>
    <property type="match status" value="1"/>
</dbReference>
<dbReference type="GO" id="GO:0016301">
    <property type="term" value="F:kinase activity"/>
    <property type="evidence" value="ECO:0007669"/>
    <property type="project" value="UniProtKB-KW"/>
</dbReference>
<keyword evidence="7" id="KW-0902">Two-component regulatory system</keyword>
<keyword evidence="8" id="KW-1133">Transmembrane helix</keyword>
<evidence type="ECO:0000313" key="11">
    <source>
        <dbReference type="Proteomes" id="UP001210339"/>
    </source>
</evidence>
<feature type="domain" description="Histidine kinase" evidence="9">
    <location>
        <begin position="182"/>
        <end position="396"/>
    </location>
</feature>
<dbReference type="Gene3D" id="1.10.287.130">
    <property type="match status" value="1"/>
</dbReference>
<feature type="transmembrane region" description="Helical" evidence="8">
    <location>
        <begin position="21"/>
        <end position="38"/>
    </location>
</feature>
<dbReference type="InterPro" id="IPR005467">
    <property type="entry name" value="His_kinase_dom"/>
</dbReference>
<comment type="subcellular location">
    <subcellularLocation>
        <location evidence="2">Membrane</location>
    </subcellularLocation>
</comment>
<dbReference type="PANTHER" id="PTHR45453:SF1">
    <property type="entry name" value="PHOSPHATE REGULON SENSOR PROTEIN PHOR"/>
    <property type="match status" value="1"/>
</dbReference>
<dbReference type="RefSeq" id="WP_271191678.1">
    <property type="nucleotide sequence ID" value="NZ_CP115667.1"/>
</dbReference>
<dbReference type="InterPro" id="IPR036890">
    <property type="entry name" value="HATPase_C_sf"/>
</dbReference>
<dbReference type="Proteomes" id="UP001210339">
    <property type="component" value="Chromosome"/>
</dbReference>
<evidence type="ECO:0000256" key="1">
    <source>
        <dbReference type="ARBA" id="ARBA00000085"/>
    </source>
</evidence>
<keyword evidence="5" id="KW-0808">Transferase</keyword>
<evidence type="ECO:0000256" key="3">
    <source>
        <dbReference type="ARBA" id="ARBA00012438"/>
    </source>
</evidence>